<reference evidence="1" key="1">
    <citation type="submission" date="2018-06" db="EMBL/GenBank/DDBJ databases">
        <authorList>
            <person name="Zhirakovskaya E."/>
        </authorList>
    </citation>
    <scope>NUCLEOTIDE SEQUENCE</scope>
</reference>
<dbReference type="AlphaFoldDB" id="A0A3B0WL30"/>
<dbReference type="EMBL" id="UOFA01000099">
    <property type="protein sequence ID" value="VAW44254.1"/>
    <property type="molecule type" value="Genomic_DNA"/>
</dbReference>
<sequence>MILLLTLATLLVANDTNTWQLNGLSVDSQSDGVKLRVESLIWPDSQPIKTIDYWCQGDLSIYPVHQCKNAQVSFNYGGQSYAATFDSAFDFRRSDWKLALSTTDEQLAVAFTSDSSIGQIELKQLNIQSITTQFMSIADIPTLPTGVFNGGLLFDLDQWLLWSSEAILFSGISYEYSDDVIVAELAGELKFNFDIREQRLSYTLSLNAGEMLLNEVYVDFSSYPVTINGEVISQQSGWYLVTTELINKQSLTLSAQVNVNESLEWRAPTVTALVTDSHHFNQQILGGVLGIYGFGNSGMSGQFEVIVATNEQPFDQWSVEFNDFYFLNERRKIAAEALHGRIDWHQNQANSDSNLNWQSLELAGLPIAAADIDFNLSQDQFVLLGAQQFPVFDGSIELQELKLGALFSESIEMNLNASILPISLKLITEKMGWPVMSGSISGDIPGMVKQGSVIEFLGALNLKVFAGDMLIENLSLERLFGVAPVIAADVKFDGFDLSLLTETFGFGLITGKLSGMINDLRITNWKTDRLDAEVYTVKTKGVKQIISQRAIDNISSLGGIKGAISKTFLRFFDDFRYKKIKLSCKLNNSVCEIGGLKNQSNQFVIVEGGGIPKINIVGFVRAINWEEFVSRLLNANYDN</sequence>
<evidence type="ECO:0008006" key="2">
    <source>
        <dbReference type="Google" id="ProtNLM"/>
    </source>
</evidence>
<organism evidence="1">
    <name type="scientific">hydrothermal vent metagenome</name>
    <dbReference type="NCBI Taxonomy" id="652676"/>
    <lineage>
        <taxon>unclassified sequences</taxon>
        <taxon>metagenomes</taxon>
        <taxon>ecological metagenomes</taxon>
    </lineage>
</organism>
<name>A0A3B0WL30_9ZZZZ</name>
<accession>A0A3B0WL30</accession>
<evidence type="ECO:0000313" key="1">
    <source>
        <dbReference type="EMBL" id="VAW44254.1"/>
    </source>
</evidence>
<protein>
    <recommendedName>
        <fullName evidence="2">Dicarboxylate transport domain-containing protein</fullName>
    </recommendedName>
</protein>
<gene>
    <name evidence="1" type="ORF">MNBD_GAMMA02-590</name>
</gene>
<proteinExistence type="predicted"/>